<gene>
    <name evidence="3" type="ORF">PGLA1383_LOCUS43568</name>
</gene>
<dbReference type="Proteomes" id="UP000654075">
    <property type="component" value="Unassembled WGS sequence"/>
</dbReference>
<name>A0A813GNV0_POLGL</name>
<sequence>MAVAGSSVRTSSRRAGSRGPAPRAQRAALEAQDTIAMAPLRSEVAEEKAWELLLGIAGAHAQGDPAGRVELRRIVAEARRLLVAAPVAPSSGEAQSLRRVAGAVSNGALNAKVKTPEALSVLDVLRAVFAALYGLVSLVGFVISTIAAAAMGEATPQLPSEASEEPKAQPRAQPKAASSKASAARRSALGRHSGTPAATASPRHAEDEESEDEEEEEDTRSSCRAAVNRGMQFNARKEANVGLVLGLWHPATLSALRRDCAGGSVHTACTTSASVIEERVRRLDEDALQRRERLEERRRLQQRPTQAPVQAACPAGGVTGEVAAQHTPRHRQQEAIQ</sequence>
<feature type="transmembrane region" description="Helical" evidence="2">
    <location>
        <begin position="124"/>
        <end position="151"/>
    </location>
</feature>
<feature type="region of interest" description="Disordered" evidence="1">
    <location>
        <begin position="157"/>
        <end position="222"/>
    </location>
</feature>
<accession>A0A813GNV0</accession>
<reference evidence="3" key="1">
    <citation type="submission" date="2021-02" db="EMBL/GenBank/DDBJ databases">
        <authorList>
            <person name="Dougan E. K."/>
            <person name="Rhodes N."/>
            <person name="Thang M."/>
            <person name="Chan C."/>
        </authorList>
    </citation>
    <scope>NUCLEOTIDE SEQUENCE</scope>
</reference>
<protein>
    <submittedName>
        <fullName evidence="3">Uncharacterized protein</fullName>
    </submittedName>
</protein>
<feature type="compositionally biased region" description="Low complexity" evidence="1">
    <location>
        <begin position="1"/>
        <end position="10"/>
    </location>
</feature>
<keyword evidence="2" id="KW-0472">Membrane</keyword>
<evidence type="ECO:0000313" key="3">
    <source>
        <dbReference type="EMBL" id="CAE8626672.1"/>
    </source>
</evidence>
<keyword evidence="2" id="KW-1133">Transmembrane helix</keyword>
<feature type="non-terminal residue" evidence="3">
    <location>
        <position position="1"/>
    </location>
</feature>
<organism evidence="3 4">
    <name type="scientific">Polarella glacialis</name>
    <name type="common">Dinoflagellate</name>
    <dbReference type="NCBI Taxonomy" id="89957"/>
    <lineage>
        <taxon>Eukaryota</taxon>
        <taxon>Sar</taxon>
        <taxon>Alveolata</taxon>
        <taxon>Dinophyceae</taxon>
        <taxon>Suessiales</taxon>
        <taxon>Suessiaceae</taxon>
        <taxon>Polarella</taxon>
    </lineage>
</organism>
<evidence type="ECO:0000313" key="4">
    <source>
        <dbReference type="Proteomes" id="UP000654075"/>
    </source>
</evidence>
<evidence type="ECO:0000256" key="2">
    <source>
        <dbReference type="SAM" id="Phobius"/>
    </source>
</evidence>
<comment type="caution">
    <text evidence="3">The sequence shown here is derived from an EMBL/GenBank/DDBJ whole genome shotgun (WGS) entry which is preliminary data.</text>
</comment>
<dbReference type="AlphaFoldDB" id="A0A813GNV0"/>
<feature type="region of interest" description="Disordered" evidence="1">
    <location>
        <begin position="1"/>
        <end position="25"/>
    </location>
</feature>
<dbReference type="EMBL" id="CAJNNV010029005">
    <property type="protein sequence ID" value="CAE8626672.1"/>
    <property type="molecule type" value="Genomic_DNA"/>
</dbReference>
<keyword evidence="4" id="KW-1185">Reference proteome</keyword>
<keyword evidence="2" id="KW-0812">Transmembrane</keyword>
<feature type="region of interest" description="Disordered" evidence="1">
    <location>
        <begin position="296"/>
        <end position="337"/>
    </location>
</feature>
<feature type="compositionally biased region" description="Acidic residues" evidence="1">
    <location>
        <begin position="207"/>
        <end position="218"/>
    </location>
</feature>
<evidence type="ECO:0000256" key="1">
    <source>
        <dbReference type="SAM" id="MobiDB-lite"/>
    </source>
</evidence>
<feature type="compositionally biased region" description="Low complexity" evidence="1">
    <location>
        <begin position="169"/>
        <end position="187"/>
    </location>
</feature>
<proteinExistence type="predicted"/>